<accession>A0A852RP24</accession>
<dbReference type="SUPFAM" id="SSF47384">
    <property type="entry name" value="Homodimeric domain of signal transducing histidine kinase"/>
    <property type="match status" value="1"/>
</dbReference>
<dbReference type="PROSITE" id="PS50885">
    <property type="entry name" value="HAMP"/>
    <property type="match status" value="1"/>
</dbReference>
<dbReference type="Gene3D" id="1.10.287.130">
    <property type="match status" value="1"/>
</dbReference>
<keyword evidence="10 11" id="KW-0472">Membrane</keyword>
<dbReference type="InterPro" id="IPR036890">
    <property type="entry name" value="HATPase_C_sf"/>
</dbReference>
<dbReference type="AlphaFoldDB" id="A0A852RP24"/>
<dbReference type="PRINTS" id="PR00344">
    <property type="entry name" value="BCTRLSENSOR"/>
</dbReference>
<dbReference type="GO" id="GO:0000155">
    <property type="term" value="F:phosphorelay sensor kinase activity"/>
    <property type="evidence" value="ECO:0007669"/>
    <property type="project" value="InterPro"/>
</dbReference>
<dbReference type="InterPro" id="IPR003594">
    <property type="entry name" value="HATPase_dom"/>
</dbReference>
<sequence>MSPRRAEVRGASARLRLTLSYAGFLLVTGALLLAVVWAFLLRYVPPDAIWVDTQFFPGRDDLVRAFVPRALGALGALLLVGLVGGWILAGRMLAPLERMTKVTRQVSAGALGARIELAGPPDEFRELAEAFDTMLDRLEAHVAEQERFAANASHELRTPLAITQAMLDVARKEPPADSAPLVDRLWTVNARAIELTEALLLLGRSGRRGFAREAVDLSLLVEEAVETLLPRAESRGVTIEVAGDPVLAAGSSALLSQVASNLVLNAILHNLPAGGRSTITTWEAGGRALLSVENTGARLSEELVATLTEPFRRGSERTRADDSGVGLGLAIVQSIAQAHDGSLTLRPRPGGGMIAIVALPPATPPARRLRGEGHHGER</sequence>
<keyword evidence="9" id="KW-0902">Two-component regulatory system</keyword>
<keyword evidence="8 11" id="KW-1133">Transmembrane helix</keyword>
<proteinExistence type="predicted"/>
<evidence type="ECO:0000256" key="9">
    <source>
        <dbReference type="ARBA" id="ARBA00023012"/>
    </source>
</evidence>
<dbReference type="Gene3D" id="6.10.340.10">
    <property type="match status" value="1"/>
</dbReference>
<dbReference type="InterPro" id="IPR003660">
    <property type="entry name" value="HAMP_dom"/>
</dbReference>
<evidence type="ECO:0000256" key="1">
    <source>
        <dbReference type="ARBA" id="ARBA00000085"/>
    </source>
</evidence>
<evidence type="ECO:0000259" key="13">
    <source>
        <dbReference type="PROSITE" id="PS50885"/>
    </source>
</evidence>
<keyword evidence="6 11" id="KW-0812">Transmembrane</keyword>
<evidence type="ECO:0000256" key="2">
    <source>
        <dbReference type="ARBA" id="ARBA00004236"/>
    </source>
</evidence>
<dbReference type="CDD" id="cd00082">
    <property type="entry name" value="HisKA"/>
    <property type="match status" value="1"/>
</dbReference>
<comment type="subcellular location">
    <subcellularLocation>
        <location evidence="2">Cell membrane</location>
    </subcellularLocation>
</comment>
<evidence type="ECO:0000256" key="6">
    <source>
        <dbReference type="ARBA" id="ARBA00022692"/>
    </source>
</evidence>
<evidence type="ECO:0000256" key="11">
    <source>
        <dbReference type="SAM" id="Phobius"/>
    </source>
</evidence>
<evidence type="ECO:0000256" key="7">
    <source>
        <dbReference type="ARBA" id="ARBA00022777"/>
    </source>
</evidence>
<dbReference type="SMART" id="SM00304">
    <property type="entry name" value="HAMP"/>
    <property type="match status" value="1"/>
</dbReference>
<feature type="domain" description="Histidine kinase" evidence="12">
    <location>
        <begin position="151"/>
        <end position="363"/>
    </location>
</feature>
<gene>
    <name evidence="14" type="ORF">BJ960_003195</name>
</gene>
<dbReference type="CDD" id="cd00075">
    <property type="entry name" value="HATPase"/>
    <property type="match status" value="1"/>
</dbReference>
<evidence type="ECO:0000256" key="5">
    <source>
        <dbReference type="ARBA" id="ARBA00022679"/>
    </source>
</evidence>
<dbReference type="InterPro" id="IPR050428">
    <property type="entry name" value="TCS_sensor_his_kinase"/>
</dbReference>
<dbReference type="SMART" id="SM00388">
    <property type="entry name" value="HisKA"/>
    <property type="match status" value="1"/>
</dbReference>
<dbReference type="PANTHER" id="PTHR45436:SF5">
    <property type="entry name" value="SENSOR HISTIDINE KINASE TRCS"/>
    <property type="match status" value="1"/>
</dbReference>
<keyword evidence="7 14" id="KW-0418">Kinase</keyword>
<organism evidence="14 15">
    <name type="scientific">Leucobacter aridicollis</name>
    <dbReference type="NCBI Taxonomy" id="283878"/>
    <lineage>
        <taxon>Bacteria</taxon>
        <taxon>Bacillati</taxon>
        <taxon>Actinomycetota</taxon>
        <taxon>Actinomycetes</taxon>
        <taxon>Micrococcales</taxon>
        <taxon>Microbacteriaceae</taxon>
        <taxon>Leucobacter</taxon>
    </lineage>
</organism>
<dbReference type="PROSITE" id="PS50109">
    <property type="entry name" value="HIS_KIN"/>
    <property type="match status" value="1"/>
</dbReference>
<dbReference type="EC" id="2.7.13.3" evidence="3"/>
<feature type="domain" description="HAMP" evidence="13">
    <location>
        <begin position="90"/>
        <end position="143"/>
    </location>
</feature>
<dbReference type="InterPro" id="IPR005467">
    <property type="entry name" value="His_kinase_dom"/>
</dbReference>
<dbReference type="SUPFAM" id="SSF55874">
    <property type="entry name" value="ATPase domain of HSP90 chaperone/DNA topoisomerase II/histidine kinase"/>
    <property type="match status" value="1"/>
</dbReference>
<dbReference type="Gene3D" id="3.30.565.10">
    <property type="entry name" value="Histidine kinase-like ATPase, C-terminal domain"/>
    <property type="match status" value="1"/>
</dbReference>
<evidence type="ECO:0000259" key="12">
    <source>
        <dbReference type="PROSITE" id="PS50109"/>
    </source>
</evidence>
<comment type="caution">
    <text evidence="14">The sequence shown here is derived from an EMBL/GenBank/DDBJ whole genome shotgun (WGS) entry which is preliminary data.</text>
</comment>
<dbReference type="InterPro" id="IPR003661">
    <property type="entry name" value="HisK_dim/P_dom"/>
</dbReference>
<evidence type="ECO:0000256" key="8">
    <source>
        <dbReference type="ARBA" id="ARBA00022989"/>
    </source>
</evidence>
<dbReference type="PANTHER" id="PTHR45436">
    <property type="entry name" value="SENSOR HISTIDINE KINASE YKOH"/>
    <property type="match status" value="1"/>
</dbReference>
<keyword evidence="4" id="KW-0597">Phosphoprotein</keyword>
<dbReference type="SMART" id="SM00387">
    <property type="entry name" value="HATPase_c"/>
    <property type="match status" value="1"/>
</dbReference>
<dbReference type="EMBL" id="JACCBD010000001">
    <property type="protein sequence ID" value="NYD28392.1"/>
    <property type="molecule type" value="Genomic_DNA"/>
</dbReference>
<feature type="transmembrane region" description="Helical" evidence="11">
    <location>
        <begin position="70"/>
        <end position="89"/>
    </location>
</feature>
<dbReference type="InterPro" id="IPR004358">
    <property type="entry name" value="Sig_transdc_His_kin-like_C"/>
</dbReference>
<dbReference type="Pfam" id="PF02518">
    <property type="entry name" value="HATPase_c"/>
    <property type="match status" value="1"/>
</dbReference>
<dbReference type="RefSeq" id="WP_185988024.1">
    <property type="nucleotide sequence ID" value="NZ_BAAALZ010000004.1"/>
</dbReference>
<keyword evidence="15" id="KW-1185">Reference proteome</keyword>
<evidence type="ECO:0000256" key="3">
    <source>
        <dbReference type="ARBA" id="ARBA00012438"/>
    </source>
</evidence>
<dbReference type="GO" id="GO:0005886">
    <property type="term" value="C:plasma membrane"/>
    <property type="evidence" value="ECO:0007669"/>
    <property type="project" value="UniProtKB-SubCell"/>
</dbReference>
<evidence type="ECO:0000313" key="14">
    <source>
        <dbReference type="EMBL" id="NYD28392.1"/>
    </source>
</evidence>
<evidence type="ECO:0000313" key="15">
    <source>
        <dbReference type="Proteomes" id="UP000586095"/>
    </source>
</evidence>
<dbReference type="Proteomes" id="UP000586095">
    <property type="component" value="Unassembled WGS sequence"/>
</dbReference>
<keyword evidence="5 14" id="KW-0808">Transferase</keyword>
<dbReference type="CDD" id="cd06225">
    <property type="entry name" value="HAMP"/>
    <property type="match status" value="1"/>
</dbReference>
<dbReference type="Pfam" id="PF00512">
    <property type="entry name" value="HisKA"/>
    <property type="match status" value="1"/>
</dbReference>
<evidence type="ECO:0000256" key="4">
    <source>
        <dbReference type="ARBA" id="ARBA00022553"/>
    </source>
</evidence>
<reference evidence="14 15" key="1">
    <citation type="submission" date="2020-07" db="EMBL/GenBank/DDBJ databases">
        <title>Sequencing the genomes of 1000 actinobacteria strains.</title>
        <authorList>
            <person name="Klenk H.-P."/>
        </authorList>
    </citation>
    <scope>NUCLEOTIDE SEQUENCE [LARGE SCALE GENOMIC DNA]</scope>
    <source>
        <strain evidence="14 15">DSM 17380</strain>
    </source>
</reference>
<evidence type="ECO:0000256" key="10">
    <source>
        <dbReference type="ARBA" id="ARBA00023136"/>
    </source>
</evidence>
<feature type="transmembrane region" description="Helical" evidence="11">
    <location>
        <begin position="21"/>
        <end position="40"/>
    </location>
</feature>
<protein>
    <recommendedName>
        <fullName evidence="3">histidine kinase</fullName>
        <ecNumber evidence="3">2.7.13.3</ecNumber>
    </recommendedName>
</protein>
<comment type="catalytic activity">
    <reaction evidence="1">
        <text>ATP + protein L-histidine = ADP + protein N-phospho-L-histidine.</text>
        <dbReference type="EC" id="2.7.13.3"/>
    </reaction>
</comment>
<dbReference type="Pfam" id="PF00672">
    <property type="entry name" value="HAMP"/>
    <property type="match status" value="1"/>
</dbReference>
<dbReference type="InterPro" id="IPR036097">
    <property type="entry name" value="HisK_dim/P_sf"/>
</dbReference>
<dbReference type="SUPFAM" id="SSF158472">
    <property type="entry name" value="HAMP domain-like"/>
    <property type="match status" value="1"/>
</dbReference>
<name>A0A852RP24_9MICO</name>